<keyword evidence="1" id="KW-0472">Membrane</keyword>
<organism evidence="2 3">
    <name type="scientific">Microvirga terricola</name>
    <dbReference type="NCBI Taxonomy" id="2719797"/>
    <lineage>
        <taxon>Bacteria</taxon>
        <taxon>Pseudomonadati</taxon>
        <taxon>Pseudomonadota</taxon>
        <taxon>Alphaproteobacteria</taxon>
        <taxon>Hyphomicrobiales</taxon>
        <taxon>Methylobacteriaceae</taxon>
        <taxon>Microvirga</taxon>
    </lineage>
</organism>
<gene>
    <name evidence="2" type="ORF">HB375_12745</name>
</gene>
<dbReference type="EMBL" id="JAATJS010000004">
    <property type="protein sequence ID" value="NIX77471.1"/>
    <property type="molecule type" value="Genomic_DNA"/>
</dbReference>
<protein>
    <submittedName>
        <fullName evidence="2">Uncharacterized protein</fullName>
    </submittedName>
</protein>
<keyword evidence="1" id="KW-0812">Transmembrane</keyword>
<comment type="caution">
    <text evidence="2">The sequence shown here is derived from an EMBL/GenBank/DDBJ whole genome shotgun (WGS) entry which is preliminary data.</text>
</comment>
<evidence type="ECO:0000256" key="1">
    <source>
        <dbReference type="SAM" id="Phobius"/>
    </source>
</evidence>
<accession>A0ABX0VDE1</accession>
<dbReference type="RefSeq" id="WP_167673383.1">
    <property type="nucleotide sequence ID" value="NZ_JAATJS010000004.1"/>
</dbReference>
<name>A0ABX0VDE1_9HYPH</name>
<dbReference type="Proteomes" id="UP000707352">
    <property type="component" value="Unassembled WGS sequence"/>
</dbReference>
<evidence type="ECO:0000313" key="3">
    <source>
        <dbReference type="Proteomes" id="UP000707352"/>
    </source>
</evidence>
<reference evidence="2 3" key="1">
    <citation type="submission" date="2020-03" db="EMBL/GenBank/DDBJ databases">
        <title>The genome sequence of Microvirga sp. c23x22.</title>
        <authorList>
            <person name="Zhang X."/>
        </authorList>
    </citation>
    <scope>NUCLEOTIDE SEQUENCE [LARGE SCALE GENOMIC DNA]</scope>
    <source>
        <strain evidence="3">c23x22</strain>
    </source>
</reference>
<sequence length="60" mass="6621">MSWFYRSKELYLFACALQMILLASSIIAPFFTSTPLKGLAAFFGISGGGTFVLYAVEFLL</sequence>
<feature type="transmembrane region" description="Helical" evidence="1">
    <location>
        <begin position="12"/>
        <end position="32"/>
    </location>
</feature>
<keyword evidence="3" id="KW-1185">Reference proteome</keyword>
<proteinExistence type="predicted"/>
<keyword evidence="1" id="KW-1133">Transmembrane helix</keyword>
<feature type="transmembrane region" description="Helical" evidence="1">
    <location>
        <begin position="38"/>
        <end position="56"/>
    </location>
</feature>
<evidence type="ECO:0000313" key="2">
    <source>
        <dbReference type="EMBL" id="NIX77471.1"/>
    </source>
</evidence>